<dbReference type="PROSITE" id="PS51371">
    <property type="entry name" value="CBS"/>
    <property type="match status" value="1"/>
</dbReference>
<gene>
    <name evidence="11" type="ORF">I568_00527</name>
</gene>
<keyword evidence="9" id="KW-0479">Metal-binding</keyword>
<dbReference type="InterPro" id="IPR006668">
    <property type="entry name" value="Mg_transptr_MgtE_intracell_dom"/>
</dbReference>
<evidence type="ECO:0000313" key="11">
    <source>
        <dbReference type="EMBL" id="EOW87483.1"/>
    </source>
</evidence>
<dbReference type="GO" id="GO:0046872">
    <property type="term" value="F:metal ion binding"/>
    <property type="evidence" value="ECO:0007669"/>
    <property type="project" value="UniProtKB-KW"/>
</dbReference>
<evidence type="ECO:0000259" key="10">
    <source>
        <dbReference type="PROSITE" id="PS51371"/>
    </source>
</evidence>
<comment type="function">
    <text evidence="9">Acts as a magnesium transporter.</text>
</comment>
<dbReference type="Gene3D" id="1.25.60.10">
    <property type="entry name" value="MgtE N-terminal domain-like"/>
    <property type="match status" value="1"/>
</dbReference>
<evidence type="ECO:0000256" key="3">
    <source>
        <dbReference type="ARBA" id="ARBA00022448"/>
    </source>
</evidence>
<dbReference type="Pfam" id="PF00571">
    <property type="entry name" value="CBS"/>
    <property type="match status" value="1"/>
</dbReference>
<evidence type="ECO:0000256" key="6">
    <source>
        <dbReference type="ARBA" id="ARBA00022989"/>
    </source>
</evidence>
<dbReference type="PANTHER" id="PTHR43773">
    <property type="entry name" value="MAGNESIUM TRANSPORTER MGTE"/>
    <property type="match status" value="1"/>
</dbReference>
<dbReference type="AlphaFoldDB" id="S1NP45"/>
<dbReference type="Proteomes" id="UP000014113">
    <property type="component" value="Unassembled WGS sequence"/>
</dbReference>
<evidence type="ECO:0000256" key="4">
    <source>
        <dbReference type="ARBA" id="ARBA00022692"/>
    </source>
</evidence>
<name>S1NP45_9ENTE</name>
<protein>
    <recommendedName>
        <fullName evidence="9">Magnesium transporter MgtE</fullName>
    </recommendedName>
</protein>
<proteinExistence type="inferred from homology"/>
<dbReference type="Gene3D" id="1.10.357.20">
    <property type="entry name" value="SLC41 divalent cation transporters, integral membrane domain"/>
    <property type="match status" value="1"/>
</dbReference>
<dbReference type="SMART" id="SM00924">
    <property type="entry name" value="MgtE_N"/>
    <property type="match status" value="1"/>
</dbReference>
<keyword evidence="5 9" id="KW-0460">Magnesium</keyword>
<evidence type="ECO:0000256" key="5">
    <source>
        <dbReference type="ARBA" id="ARBA00022842"/>
    </source>
</evidence>
<evidence type="ECO:0000256" key="2">
    <source>
        <dbReference type="ARBA" id="ARBA00009749"/>
    </source>
</evidence>
<keyword evidence="3 9" id="KW-0813">Transport</keyword>
<dbReference type="Gene3D" id="3.10.580.10">
    <property type="entry name" value="CBS-domain"/>
    <property type="match status" value="1"/>
</dbReference>
<comment type="subunit">
    <text evidence="9">Homodimer.</text>
</comment>
<dbReference type="InterPro" id="IPR006669">
    <property type="entry name" value="MgtE_transporter"/>
</dbReference>
<dbReference type="SMART" id="SM00116">
    <property type="entry name" value="CBS"/>
    <property type="match status" value="1"/>
</dbReference>
<feature type="transmembrane region" description="Helical" evidence="9">
    <location>
        <begin position="274"/>
        <end position="295"/>
    </location>
</feature>
<evidence type="ECO:0000256" key="9">
    <source>
        <dbReference type="RuleBase" id="RU362011"/>
    </source>
</evidence>
<dbReference type="InterPro" id="IPR036739">
    <property type="entry name" value="SLC41_membr_dom_sf"/>
</dbReference>
<dbReference type="Pfam" id="PF03448">
    <property type="entry name" value="MgtE_N"/>
    <property type="match status" value="1"/>
</dbReference>
<organism evidence="11 12">
    <name type="scientific">Enterococcus columbae DSM 7374 = ATCC 51263</name>
    <dbReference type="NCBI Taxonomy" id="1121865"/>
    <lineage>
        <taxon>Bacteria</taxon>
        <taxon>Bacillati</taxon>
        <taxon>Bacillota</taxon>
        <taxon>Bacilli</taxon>
        <taxon>Lactobacillales</taxon>
        <taxon>Enterococcaceae</taxon>
        <taxon>Enterococcus</taxon>
    </lineage>
</organism>
<dbReference type="NCBIfam" id="TIGR00400">
    <property type="entry name" value="mgtE"/>
    <property type="match status" value="1"/>
</dbReference>
<dbReference type="InterPro" id="IPR006667">
    <property type="entry name" value="SLC41_membr_dom"/>
</dbReference>
<keyword evidence="8" id="KW-0129">CBS domain</keyword>
<dbReference type="PANTHER" id="PTHR43773:SF1">
    <property type="entry name" value="MAGNESIUM TRANSPORTER MGTE"/>
    <property type="match status" value="1"/>
</dbReference>
<dbReference type="eggNOG" id="COG2239">
    <property type="taxonomic scope" value="Bacteria"/>
</dbReference>
<reference evidence="11 12" key="1">
    <citation type="submission" date="2013-03" db="EMBL/GenBank/DDBJ databases">
        <title>The Genome Sequence of Enterococcus columbae ATCC_51263 (PacBio/Illumina hybrid assembly).</title>
        <authorList>
            <consortium name="The Broad Institute Genomics Platform"/>
            <consortium name="The Broad Institute Genome Sequencing Center for Infectious Disease"/>
            <person name="Earl A."/>
            <person name="Russ C."/>
            <person name="Gilmore M."/>
            <person name="Surin D."/>
            <person name="Walker B."/>
            <person name="Young S."/>
            <person name="Zeng Q."/>
            <person name="Gargeya S."/>
            <person name="Fitzgerald M."/>
            <person name="Haas B."/>
            <person name="Abouelleil A."/>
            <person name="Allen A.W."/>
            <person name="Alvarado L."/>
            <person name="Arachchi H.M."/>
            <person name="Berlin A.M."/>
            <person name="Chapman S.B."/>
            <person name="Gainer-Dewar J."/>
            <person name="Goldberg J."/>
            <person name="Griggs A."/>
            <person name="Gujja S."/>
            <person name="Hansen M."/>
            <person name="Howarth C."/>
            <person name="Imamovic A."/>
            <person name="Ireland A."/>
            <person name="Larimer J."/>
            <person name="McCowan C."/>
            <person name="Murphy C."/>
            <person name="Pearson M."/>
            <person name="Poon T.W."/>
            <person name="Priest M."/>
            <person name="Roberts A."/>
            <person name="Saif S."/>
            <person name="Shea T."/>
            <person name="Sisk P."/>
            <person name="Sykes S."/>
            <person name="Wortman J."/>
            <person name="Nusbaum C."/>
            <person name="Birren B."/>
        </authorList>
    </citation>
    <scope>NUCLEOTIDE SEQUENCE [LARGE SCALE GENOMIC DNA]</scope>
    <source>
        <strain evidence="11 12">ATCC 51263</strain>
    </source>
</reference>
<dbReference type="PATRIC" id="fig|1121865.3.peg.667"/>
<dbReference type="SUPFAM" id="SSF54631">
    <property type="entry name" value="CBS-domain pair"/>
    <property type="match status" value="1"/>
</dbReference>
<dbReference type="RefSeq" id="WP_016182840.1">
    <property type="nucleotide sequence ID" value="NZ_KE136347.1"/>
</dbReference>
<keyword evidence="4 9" id="KW-0812">Transmembrane</keyword>
<feature type="transmembrane region" description="Helical" evidence="9">
    <location>
        <begin position="348"/>
        <end position="368"/>
    </location>
</feature>
<keyword evidence="7 9" id="KW-0472">Membrane</keyword>
<feature type="transmembrane region" description="Helical" evidence="9">
    <location>
        <begin position="413"/>
        <end position="436"/>
    </location>
</feature>
<feature type="transmembrane region" description="Helical" evidence="9">
    <location>
        <begin position="374"/>
        <end position="401"/>
    </location>
</feature>
<accession>S1NP45</accession>
<dbReference type="EMBL" id="ASWJ01000003">
    <property type="protein sequence ID" value="EOW87483.1"/>
    <property type="molecule type" value="Genomic_DNA"/>
</dbReference>
<evidence type="ECO:0000256" key="8">
    <source>
        <dbReference type="PROSITE-ProRule" id="PRU00703"/>
    </source>
</evidence>
<dbReference type="STRING" id="1121865.OMW_00677"/>
<dbReference type="GO" id="GO:0005886">
    <property type="term" value="C:plasma membrane"/>
    <property type="evidence" value="ECO:0007669"/>
    <property type="project" value="UniProtKB-SubCell"/>
</dbReference>
<keyword evidence="6 9" id="KW-1133">Transmembrane helix</keyword>
<keyword evidence="12" id="KW-1185">Reference proteome</keyword>
<comment type="caution">
    <text evidence="11">The sequence shown here is derived from an EMBL/GenBank/DDBJ whole genome shotgun (WGS) entry which is preliminary data.</text>
</comment>
<feature type="domain" description="CBS" evidence="10">
    <location>
        <begin position="192"/>
        <end position="248"/>
    </location>
</feature>
<comment type="similarity">
    <text evidence="2 9">Belongs to the SLC41A transporter family.</text>
</comment>
<dbReference type="Pfam" id="PF01769">
    <property type="entry name" value="MgtE"/>
    <property type="match status" value="1"/>
</dbReference>
<comment type="subcellular location">
    <subcellularLocation>
        <location evidence="9">Cell membrane</location>
        <topology evidence="9">Multi-pass membrane protein</topology>
    </subcellularLocation>
    <subcellularLocation>
        <location evidence="1">Membrane</location>
        <topology evidence="1">Multi-pass membrane protein</topology>
    </subcellularLocation>
</comment>
<dbReference type="CDD" id="cd04606">
    <property type="entry name" value="CBS_pair_Mg_transporter"/>
    <property type="match status" value="1"/>
</dbReference>
<keyword evidence="9" id="KW-1003">Cell membrane</keyword>
<dbReference type="GO" id="GO:0015095">
    <property type="term" value="F:magnesium ion transmembrane transporter activity"/>
    <property type="evidence" value="ECO:0007669"/>
    <property type="project" value="UniProtKB-UniRule"/>
</dbReference>
<dbReference type="InterPro" id="IPR038076">
    <property type="entry name" value="MgtE_N_sf"/>
</dbReference>
<evidence type="ECO:0000313" key="12">
    <source>
        <dbReference type="Proteomes" id="UP000014113"/>
    </source>
</evidence>
<sequence length="440" mass="49075">MMKTLSTYLSPQELAKNFSAFHAVDLVKLLDQYATEELLLFCQQLSLEQLAIIIEQSDLALQLRIVQQLSTEKLLKVFTYMSKDDIADMLGELPIALRKSLLKKMKENDRVILTELLGYPIDSAGGLMTTEYIALNENLCVQQALSKIKEIAPQTEIITIIYLLNNQKQLVGTVNLRDLFTHQEEKLLKDFKNPNVLKVYPEEDQEQVSLLVSKYDLLAIPVVNHRDLLLGIITVDDIIDVIIDEQTEDLLGLAGVDKEERLKAPLIDSVKKRLPWLIINLATAFLASFTIGLFEGTIEKVVALASVMSIVAGMGGNAGTQTLSLMVRSIALGEVSFKEDWRLIMKEFSLGFINGAITGLITAIIIYWHYHNVFLGLIILLAMIGNLVIAGVFGFTIPLLLKKMHIDPALASSIFLTTMTDVGGFFIFLGLAQLFLNYLV</sequence>
<evidence type="ECO:0000256" key="1">
    <source>
        <dbReference type="ARBA" id="ARBA00004141"/>
    </source>
</evidence>
<dbReference type="SUPFAM" id="SSF158791">
    <property type="entry name" value="MgtE N-terminal domain-like"/>
    <property type="match status" value="1"/>
</dbReference>
<dbReference type="SUPFAM" id="SSF161093">
    <property type="entry name" value="MgtE membrane domain-like"/>
    <property type="match status" value="1"/>
</dbReference>
<dbReference type="OrthoDB" id="9790355at2"/>
<dbReference type="InterPro" id="IPR046342">
    <property type="entry name" value="CBS_dom_sf"/>
</dbReference>
<dbReference type="InterPro" id="IPR000644">
    <property type="entry name" value="CBS_dom"/>
</dbReference>
<feature type="transmembrane region" description="Helical" evidence="9">
    <location>
        <begin position="301"/>
        <end position="327"/>
    </location>
</feature>
<evidence type="ECO:0000256" key="7">
    <source>
        <dbReference type="ARBA" id="ARBA00023136"/>
    </source>
</evidence>